<accession>A0AAD9PFQ7</accession>
<dbReference type="InterPro" id="IPR028928">
    <property type="entry name" value="CC2D2AN-C2"/>
</dbReference>
<dbReference type="PANTHER" id="PTHR20837:SF0">
    <property type="entry name" value="COILED-COIL AND C2 DOMAIN-CONTAINING PROTEIN 2A"/>
    <property type="match status" value="1"/>
</dbReference>
<comment type="caution">
    <text evidence="3">The sequence shown here is derived from an EMBL/GenBank/DDBJ whole genome shotgun (WGS) entry which is preliminary data.</text>
</comment>
<dbReference type="Pfam" id="PF15625">
    <property type="entry name" value="CC2D2AN-C2"/>
    <property type="match status" value="1"/>
</dbReference>
<dbReference type="AlphaFoldDB" id="A0AAD9PFQ7"/>
<dbReference type="GO" id="GO:0035869">
    <property type="term" value="C:ciliary transition zone"/>
    <property type="evidence" value="ECO:0007669"/>
    <property type="project" value="TreeGrafter"/>
</dbReference>
<proteinExistence type="predicted"/>
<evidence type="ECO:0000313" key="3">
    <source>
        <dbReference type="EMBL" id="KAK2193955.1"/>
    </source>
</evidence>
<feature type="domain" description="CC2D2A N-terminal C2" evidence="2">
    <location>
        <begin position="223"/>
        <end position="398"/>
    </location>
</feature>
<gene>
    <name evidence="3" type="ORF">NP493_4g07037</name>
</gene>
<protein>
    <recommendedName>
        <fullName evidence="2">CC2D2A N-terminal C2 domain-containing protein</fullName>
    </recommendedName>
</protein>
<name>A0AAD9PFQ7_RIDPI</name>
<evidence type="ECO:0000259" key="2">
    <source>
        <dbReference type="Pfam" id="PF15625"/>
    </source>
</evidence>
<feature type="compositionally biased region" description="Basic residues" evidence="1">
    <location>
        <begin position="152"/>
        <end position="166"/>
    </location>
</feature>
<feature type="region of interest" description="Disordered" evidence="1">
    <location>
        <begin position="152"/>
        <end position="184"/>
    </location>
</feature>
<keyword evidence="4" id="KW-1185">Reference proteome</keyword>
<dbReference type="PANTHER" id="PTHR20837">
    <property type="entry name" value="CENTROSOMAL PROTEIN-RELATED"/>
    <property type="match status" value="1"/>
</dbReference>
<reference evidence="3" key="1">
    <citation type="journal article" date="2023" name="Mol. Biol. Evol.">
        <title>Third-Generation Sequencing Reveals the Adaptive Role of the Epigenome in Three Deep-Sea Polychaetes.</title>
        <authorList>
            <person name="Perez M."/>
            <person name="Aroh O."/>
            <person name="Sun Y."/>
            <person name="Lan Y."/>
            <person name="Juniper S.K."/>
            <person name="Young C.R."/>
            <person name="Angers B."/>
            <person name="Qian P.Y."/>
        </authorList>
    </citation>
    <scope>NUCLEOTIDE SEQUENCE</scope>
    <source>
        <strain evidence="3">R07B-5</strain>
    </source>
</reference>
<dbReference type="InterPro" id="IPR052434">
    <property type="entry name" value="Tectonic-like_complex_comp"/>
</dbReference>
<evidence type="ECO:0000313" key="4">
    <source>
        <dbReference type="Proteomes" id="UP001209878"/>
    </source>
</evidence>
<evidence type="ECO:0000256" key="1">
    <source>
        <dbReference type="SAM" id="MobiDB-lite"/>
    </source>
</evidence>
<dbReference type="GO" id="GO:1904491">
    <property type="term" value="P:protein localization to ciliary transition zone"/>
    <property type="evidence" value="ECO:0007669"/>
    <property type="project" value="TreeGrafter"/>
</dbReference>
<dbReference type="Proteomes" id="UP001209878">
    <property type="component" value="Unassembled WGS sequence"/>
</dbReference>
<dbReference type="GO" id="GO:1905515">
    <property type="term" value="P:non-motile cilium assembly"/>
    <property type="evidence" value="ECO:0007669"/>
    <property type="project" value="TreeGrafter"/>
</dbReference>
<organism evidence="3 4">
    <name type="scientific">Ridgeia piscesae</name>
    <name type="common">Tubeworm</name>
    <dbReference type="NCBI Taxonomy" id="27915"/>
    <lineage>
        <taxon>Eukaryota</taxon>
        <taxon>Metazoa</taxon>
        <taxon>Spiralia</taxon>
        <taxon>Lophotrochozoa</taxon>
        <taxon>Annelida</taxon>
        <taxon>Polychaeta</taxon>
        <taxon>Sedentaria</taxon>
        <taxon>Canalipalpata</taxon>
        <taxon>Sabellida</taxon>
        <taxon>Siboglinidae</taxon>
        <taxon>Ridgeia</taxon>
    </lineage>
</organism>
<sequence>MWRSQKQLVKFLRQKLTAVKRAEKHVQDSLARIAKEKRGDNKELHFRLTEYQDEIKLTRHSLEAEMRADRILLKNIIKTWKEIKSLRETDKCINTSLKLIIKKEPTNKAADTAEWERDVDEEVEEVKREVDEEHRAAMAVYKEKLDVWKTQRARKKEAKKRQKQRSKRPESETETNQDIEQAEKDRAILDEFEITKPEKPQQVTAADLRDRILQKYDEIRRKPGEPMLYPELSNGASITATKQCPSKEQQRRADVNRYKVYVRITFNNKEVSRTPARLLGQDFTVHFAQIFNVEIVQWPESIKIEIFETAGLTSTLLAEVYAPIPDVNMTGDNVLLNELEFSSSQKISHTHAGVGSDVQMTFAVCEEDQQVSTLLTSGTLTTSVSWAVSSDGKALVPPVAPRSDQLQGAMAAVDIISALGMAGMTDMDKLIKWISQARLDPNDPSNADLMYLLRVSP</sequence>
<dbReference type="EMBL" id="JAODUO010000004">
    <property type="protein sequence ID" value="KAK2193955.1"/>
    <property type="molecule type" value="Genomic_DNA"/>
</dbReference>